<dbReference type="Proteomes" id="UP000803884">
    <property type="component" value="Unassembled WGS sequence"/>
</dbReference>
<name>A0AB34L041_9PEZI</name>
<feature type="transmembrane region" description="Helical" evidence="4">
    <location>
        <begin position="57"/>
        <end position="77"/>
    </location>
</feature>
<evidence type="ECO:0000256" key="3">
    <source>
        <dbReference type="ARBA" id="ARBA00022801"/>
    </source>
</evidence>
<keyword evidence="4" id="KW-0472">Membrane</keyword>
<organism evidence="5 6">
    <name type="scientific">Cladosporium halotolerans</name>
    <dbReference type="NCBI Taxonomy" id="1052096"/>
    <lineage>
        <taxon>Eukaryota</taxon>
        <taxon>Fungi</taxon>
        <taxon>Dikarya</taxon>
        <taxon>Ascomycota</taxon>
        <taxon>Pezizomycotina</taxon>
        <taxon>Dothideomycetes</taxon>
        <taxon>Dothideomycetidae</taxon>
        <taxon>Cladosporiales</taxon>
        <taxon>Cladosporiaceae</taxon>
        <taxon>Cladosporium</taxon>
    </lineage>
</organism>
<dbReference type="GO" id="GO:0003993">
    <property type="term" value="F:acid phosphatase activity"/>
    <property type="evidence" value="ECO:0007669"/>
    <property type="project" value="TreeGrafter"/>
</dbReference>
<protein>
    <recommendedName>
        <fullName evidence="2">3-phytase</fullName>
        <ecNumber evidence="2">3.1.3.8</ecNumber>
    </recommendedName>
</protein>
<dbReference type="GO" id="GO:0016158">
    <property type="term" value="F:inositol hexakisphosphate 3-phosphatase activity"/>
    <property type="evidence" value="ECO:0007669"/>
    <property type="project" value="UniProtKB-EC"/>
</dbReference>
<keyword evidence="4" id="KW-0812">Transmembrane</keyword>
<dbReference type="PROSITE" id="PS00778">
    <property type="entry name" value="HIS_ACID_PHOSPHAT_2"/>
    <property type="match status" value="1"/>
</dbReference>
<evidence type="ECO:0000256" key="1">
    <source>
        <dbReference type="ARBA" id="ARBA00005375"/>
    </source>
</evidence>
<sequence length="630" mass="69409">MAGASARDFEDSDHLYSGETGLTKDSLITEAEMFEPQPRFLQSESRRPWYERISKKALFFGQVVLFAVVIVQFIMLYRSYALAAAAAAELVDAGVVRRQSASAAGSSPTSNVPDYLVTKPMLLPGPTPTGEPAFLAQTNPAPFASTTYVPPQPLETQVPIEGQVGDDESIFHKHGQLSHYFSNPKGFGVQEHSLPENASIIQLNMLSRHGARYPTAGAGVEHLAAKIKNYTTGVLGDVTFTDDLSFINHWDYKLGQEILVGVGKAELFESGTLHQYSYGHLYPNDGKIVARSTTQRRMIESAEYFLAGFFGLEWTNNATLVLARENLTGTFNNSLTGYQNCPNANNYRSLGGSNATKEWTGIYLANATERLRAQAPGFNWTVTDSYDAQSMCAYETVALGYSAFCGLFNYEEWEGHEYSIDLAFAGNNAFQSPTGRAVGIGYVQEILARLQHHVISSPTAQINVTLDNNPETFPLNQSLNFDFSHDTNIMGVLTAFGFTQFAGLLPQDHMPSDYALRVSHLTPFAARLDMEIIKTPSPLSGDRSKGAVYTEGSETKYIHFVLNQRTLPLGLNFPECGDRDDGWCELETFLKVQESSFDKAQYEYACFGDYEATPYGSITDGAPIDRPLEA</sequence>
<dbReference type="EC" id="3.1.3.8" evidence="2"/>
<evidence type="ECO:0000256" key="4">
    <source>
        <dbReference type="SAM" id="Phobius"/>
    </source>
</evidence>
<dbReference type="PANTHER" id="PTHR20963">
    <property type="entry name" value="MULTIPLE INOSITOL POLYPHOSPHATE PHOSPHATASE-RELATED"/>
    <property type="match status" value="1"/>
</dbReference>
<dbReference type="GeneID" id="96004030"/>
<dbReference type="SUPFAM" id="SSF53254">
    <property type="entry name" value="Phosphoglycerate mutase-like"/>
    <property type="match status" value="1"/>
</dbReference>
<keyword evidence="4" id="KW-1133">Transmembrane helix</keyword>
<dbReference type="InterPro" id="IPR033379">
    <property type="entry name" value="Acid_Pase_AS"/>
</dbReference>
<keyword evidence="6" id="KW-1185">Reference proteome</keyword>
<dbReference type="InterPro" id="IPR029033">
    <property type="entry name" value="His_PPase_superfam"/>
</dbReference>
<dbReference type="AlphaFoldDB" id="A0AB34L041"/>
<dbReference type="CDD" id="cd07061">
    <property type="entry name" value="HP_HAP_like"/>
    <property type="match status" value="1"/>
</dbReference>
<dbReference type="PANTHER" id="PTHR20963:SF43">
    <property type="entry name" value="PUTATIVE (AFU_ORTHOLOGUE AFUA_7G01240)-RELATED"/>
    <property type="match status" value="1"/>
</dbReference>
<reference evidence="5 6" key="1">
    <citation type="journal article" date="2020" name="Microbiol. Resour. Announc.">
        <title>Draft Genome Sequence of a Cladosporium Species Isolated from the Mesophotic Ascidian Didemnum maculosum.</title>
        <authorList>
            <person name="Gioti A."/>
            <person name="Siaperas R."/>
            <person name="Nikolaivits E."/>
            <person name="Le Goff G."/>
            <person name="Ouazzani J."/>
            <person name="Kotoulas G."/>
            <person name="Topakas E."/>
        </authorList>
    </citation>
    <scope>NUCLEOTIDE SEQUENCE [LARGE SCALE GENOMIC DNA]</scope>
    <source>
        <strain evidence="5 6">TM138-S3</strain>
    </source>
</reference>
<comment type="caution">
    <text evidence="5">The sequence shown here is derived from an EMBL/GenBank/DDBJ whole genome shotgun (WGS) entry which is preliminary data.</text>
</comment>
<keyword evidence="3" id="KW-0378">Hydrolase</keyword>
<dbReference type="PROSITE" id="PS00616">
    <property type="entry name" value="HIS_ACID_PHOSPHAT_1"/>
    <property type="match status" value="1"/>
</dbReference>
<dbReference type="Pfam" id="PF00328">
    <property type="entry name" value="His_Phos_2"/>
    <property type="match status" value="1"/>
</dbReference>
<dbReference type="RefSeq" id="XP_069232030.1">
    <property type="nucleotide sequence ID" value="XM_069371192.1"/>
</dbReference>
<gene>
    <name evidence="5" type="ORF">WHR41_02586</name>
</gene>
<evidence type="ECO:0000313" key="6">
    <source>
        <dbReference type="Proteomes" id="UP000803884"/>
    </source>
</evidence>
<evidence type="ECO:0000256" key="2">
    <source>
        <dbReference type="ARBA" id="ARBA00012632"/>
    </source>
</evidence>
<dbReference type="EMBL" id="JAAQHG020000006">
    <property type="protein sequence ID" value="KAL1588925.1"/>
    <property type="molecule type" value="Genomic_DNA"/>
</dbReference>
<evidence type="ECO:0000313" key="5">
    <source>
        <dbReference type="EMBL" id="KAL1588925.1"/>
    </source>
</evidence>
<dbReference type="Gene3D" id="3.40.50.1240">
    <property type="entry name" value="Phosphoglycerate mutase-like"/>
    <property type="match status" value="1"/>
</dbReference>
<comment type="similarity">
    <text evidence="1">Belongs to the histidine acid phosphatase family.</text>
</comment>
<dbReference type="InterPro" id="IPR000560">
    <property type="entry name" value="His_Pase_clade-2"/>
</dbReference>
<proteinExistence type="inferred from homology"/>
<accession>A0AB34L041</accession>